<accession>F9WQ85</accession>
<sequence>MRVAGKHGRSVIFYLYQIIGAFVDGDILHFRVGAGWRRGRNRVPSMERGDLVLQLSPQCPLHKPISGANIILSLNESFLQRSLWNGLRANGSQPSAVITSVLPETVGFYTSLNLMLCGFNVHGIGSSPKWISRVERAILEAVERQRRLHKEWVGRTGRFIAHVCDMSNLVSVSNLCTALLRDTNIRVIICNAEAKESLEASSSHDLDGQFTVRYVSQSLLLLRLLQHRLVEAKVLSSPCPHWRIVVVTCSSAGMADSLVERMFNCSHEEPAAGSGLHSFRARSNAEMSRLLFGFALSKFVASEPRLAPFCSVNIVQSDMLSEMVNLNADLSHQSSFLRRVFSLFSLSPVVAALHVTDVCLGKRVENMNGHYFRMGEDVTAISEQMQEDAKARMGCLANSPLFNGVPKPAISLSREKQKNVWICTLSHLVSRTFLKAKVFY</sequence>
<dbReference type="Gene3D" id="3.40.50.720">
    <property type="entry name" value="NAD(P)-binding Rossmann-like Domain"/>
    <property type="match status" value="1"/>
</dbReference>
<dbReference type="AlphaFoldDB" id="F9WQ85"/>
<proteinExistence type="predicted"/>
<protein>
    <submittedName>
        <fullName evidence="1">Uncharacterized protein</fullName>
    </submittedName>
</protein>
<evidence type="ECO:0000313" key="1">
    <source>
        <dbReference type="EMBL" id="CCD19712.1"/>
    </source>
</evidence>
<dbReference type="EMBL" id="CAEX01003972">
    <property type="protein sequence ID" value="CCD19712.1"/>
    <property type="molecule type" value="Genomic_DNA"/>
</dbReference>
<dbReference type="VEuPathDB" id="TriTrypDB:TvY486_0024210"/>
<keyword evidence="2" id="KW-1185">Reference proteome</keyword>
<name>F9WQ85_TRYVY</name>
<dbReference type="Proteomes" id="UP000009027">
    <property type="component" value="Unassembled WGS sequence"/>
</dbReference>
<evidence type="ECO:0000313" key="2">
    <source>
        <dbReference type="Proteomes" id="UP000009027"/>
    </source>
</evidence>
<reference evidence="1 2" key="1">
    <citation type="journal article" date="2012" name="Proc. Natl. Acad. Sci. U.S.A.">
        <title>Antigenic diversity is generated by distinct evolutionary mechanisms in African trypanosome species.</title>
        <authorList>
            <person name="Jackson A.P."/>
            <person name="Berry A."/>
            <person name="Aslett M."/>
            <person name="Allison H.C."/>
            <person name="Burton P."/>
            <person name="Vavrova-Anderson J."/>
            <person name="Brown R."/>
            <person name="Browne H."/>
            <person name="Corton N."/>
            <person name="Hauser H."/>
            <person name="Gamble J."/>
            <person name="Gilderthorp R."/>
            <person name="Marcello L."/>
            <person name="McQuillan J."/>
            <person name="Otto T.D."/>
            <person name="Quail M.A."/>
            <person name="Sanders M.J."/>
            <person name="van Tonder A."/>
            <person name="Ginger M.L."/>
            <person name="Field M.C."/>
            <person name="Barry J.D."/>
            <person name="Hertz-Fowler C."/>
            <person name="Berriman M."/>
        </authorList>
    </citation>
    <scope>NUCLEOTIDE SEQUENCE</scope>
    <source>
        <strain evidence="1 2">Y486</strain>
    </source>
</reference>
<organism evidence="1 2">
    <name type="scientific">Trypanosoma vivax (strain Y486)</name>
    <dbReference type="NCBI Taxonomy" id="1055687"/>
    <lineage>
        <taxon>Eukaryota</taxon>
        <taxon>Discoba</taxon>
        <taxon>Euglenozoa</taxon>
        <taxon>Kinetoplastea</taxon>
        <taxon>Metakinetoplastina</taxon>
        <taxon>Trypanosomatida</taxon>
        <taxon>Trypanosomatidae</taxon>
        <taxon>Trypanosoma</taxon>
        <taxon>Duttonella</taxon>
    </lineage>
</organism>
<gene>
    <name evidence="1" type="ORF">TvY486_0024210</name>
</gene>